<dbReference type="InterPro" id="IPR011604">
    <property type="entry name" value="PDDEXK-like_dom_sf"/>
</dbReference>
<dbReference type="Pfam" id="PF09588">
    <property type="entry name" value="YqaJ"/>
    <property type="match status" value="1"/>
</dbReference>
<dbReference type="InterPro" id="IPR019080">
    <property type="entry name" value="YqaJ_viral_recombinase"/>
</dbReference>
<organism evidence="2 3">
    <name type="scientific">Sphingomonas kaistensis</name>
    <dbReference type="NCBI Taxonomy" id="298708"/>
    <lineage>
        <taxon>Bacteria</taxon>
        <taxon>Pseudomonadati</taxon>
        <taxon>Pseudomonadota</taxon>
        <taxon>Alphaproteobacteria</taxon>
        <taxon>Sphingomonadales</taxon>
        <taxon>Sphingomonadaceae</taxon>
        <taxon>Sphingomonas</taxon>
    </lineage>
</organism>
<keyword evidence="2" id="KW-0255">Endonuclease</keyword>
<dbReference type="Gene3D" id="3.90.320.10">
    <property type="match status" value="1"/>
</dbReference>
<comment type="caution">
    <text evidence="2">The sequence shown here is derived from an EMBL/GenBank/DDBJ whole genome shotgun (WGS) entry which is preliminary data.</text>
</comment>
<name>A0A7X6BHW7_9SPHN</name>
<dbReference type="CDD" id="cd22343">
    <property type="entry name" value="PDDEXK_lambda_exonuclease-like"/>
    <property type="match status" value="1"/>
</dbReference>
<gene>
    <name evidence="2" type="ORF">GGQ97_002339</name>
</gene>
<keyword evidence="3" id="KW-1185">Reference proteome</keyword>
<evidence type="ECO:0000313" key="2">
    <source>
        <dbReference type="EMBL" id="NJC06546.1"/>
    </source>
</evidence>
<dbReference type="PANTHER" id="PTHR46609">
    <property type="entry name" value="EXONUCLEASE, PHAGE-TYPE/RECB, C-TERMINAL DOMAIN-CONTAINING PROTEIN"/>
    <property type="match status" value="1"/>
</dbReference>
<dbReference type="AlphaFoldDB" id="A0A7X6BHW7"/>
<dbReference type="SUPFAM" id="SSF52980">
    <property type="entry name" value="Restriction endonuclease-like"/>
    <property type="match status" value="1"/>
</dbReference>
<sequence length="232" mass="26266">MTAHIRYWPEMVQGSDEWHQARCGLLTASELDRIITPSLKIASNAKERAHCWELAAQRITNYVEPTYISDAMLRGHNDEYRARELYSEKFAPVTECGFVTNARWGFTLGCSPDGLVGDEGMIECKSRGQKFQVQTLVDWHERRVIPEDFVLQVQGQLLITGRKWCDLVSYSGGLPMITMRVEPAPTIQDAILEAAAKFEARIHEVVAIYQDALASGLPLFPTERTVETEMFV</sequence>
<keyword evidence="2" id="KW-0540">Nuclease</keyword>
<keyword evidence="2" id="KW-0378">Hydrolase</keyword>
<dbReference type="RefSeq" id="WP_168069831.1">
    <property type="nucleotide sequence ID" value="NZ_JAATJC010000001.1"/>
</dbReference>
<protein>
    <submittedName>
        <fullName evidence="2">Putative phage-related endonuclease</fullName>
    </submittedName>
</protein>
<evidence type="ECO:0000259" key="1">
    <source>
        <dbReference type="Pfam" id="PF09588"/>
    </source>
</evidence>
<dbReference type="InterPro" id="IPR011335">
    <property type="entry name" value="Restrct_endonuc-II-like"/>
</dbReference>
<proteinExistence type="predicted"/>
<accession>A0A7X6BHW7</accession>
<dbReference type="EMBL" id="JAATJC010000001">
    <property type="protein sequence ID" value="NJC06546.1"/>
    <property type="molecule type" value="Genomic_DNA"/>
</dbReference>
<evidence type="ECO:0000313" key="3">
    <source>
        <dbReference type="Proteomes" id="UP000558192"/>
    </source>
</evidence>
<feature type="domain" description="YqaJ viral recombinase" evidence="1">
    <location>
        <begin position="17"/>
        <end position="162"/>
    </location>
</feature>
<dbReference type="GO" id="GO:0004519">
    <property type="term" value="F:endonuclease activity"/>
    <property type="evidence" value="ECO:0007669"/>
    <property type="project" value="UniProtKB-KW"/>
</dbReference>
<dbReference type="Proteomes" id="UP000558192">
    <property type="component" value="Unassembled WGS sequence"/>
</dbReference>
<dbReference type="PANTHER" id="PTHR46609:SF6">
    <property type="entry name" value="EXONUCLEASE, PHAGE-TYPE_RECB, C-TERMINAL DOMAIN-CONTAINING PROTEIN-RELATED"/>
    <property type="match status" value="1"/>
</dbReference>
<dbReference type="InterPro" id="IPR051703">
    <property type="entry name" value="NF-kappa-B_Signaling_Reg"/>
</dbReference>
<reference evidence="2 3" key="1">
    <citation type="submission" date="2020-03" db="EMBL/GenBank/DDBJ databases">
        <title>Genomic Encyclopedia of Type Strains, Phase IV (KMG-IV): sequencing the most valuable type-strain genomes for metagenomic binning, comparative biology and taxonomic classification.</title>
        <authorList>
            <person name="Goeker M."/>
        </authorList>
    </citation>
    <scope>NUCLEOTIDE SEQUENCE [LARGE SCALE GENOMIC DNA]</scope>
    <source>
        <strain evidence="2 3">DSM 16846</strain>
    </source>
</reference>